<dbReference type="AlphaFoldDB" id="A0A0B8ZTH4"/>
<proteinExistence type="predicted"/>
<dbReference type="EMBL" id="JRVC01000044">
    <property type="protein sequence ID" value="KHS41571.1"/>
    <property type="molecule type" value="Genomic_DNA"/>
</dbReference>
<evidence type="ECO:0000256" key="1">
    <source>
        <dbReference type="SAM" id="MobiDB-lite"/>
    </source>
</evidence>
<comment type="caution">
    <text evidence="2">The sequence shown here is derived from an EMBL/GenBank/DDBJ whole genome shotgun (WGS) entry which is preliminary data.</text>
</comment>
<evidence type="ECO:0000313" key="2">
    <source>
        <dbReference type="EMBL" id="KHS41571.1"/>
    </source>
</evidence>
<evidence type="ECO:0000313" key="3">
    <source>
        <dbReference type="Proteomes" id="UP000031338"/>
    </source>
</evidence>
<gene>
    <name evidence="2" type="ORF">NJ75_04677</name>
</gene>
<keyword evidence="3" id="KW-1185">Reference proteome</keyword>
<dbReference type="Proteomes" id="UP000031338">
    <property type="component" value="Unassembled WGS sequence"/>
</dbReference>
<organism evidence="2 3">
    <name type="scientific">Novosphingobium subterraneum</name>
    <dbReference type="NCBI Taxonomy" id="48936"/>
    <lineage>
        <taxon>Bacteria</taxon>
        <taxon>Pseudomonadati</taxon>
        <taxon>Pseudomonadota</taxon>
        <taxon>Alphaproteobacteria</taxon>
        <taxon>Sphingomonadales</taxon>
        <taxon>Sphingomonadaceae</taxon>
        <taxon>Novosphingobium</taxon>
    </lineage>
</organism>
<accession>A0A0B8ZTH4</accession>
<feature type="region of interest" description="Disordered" evidence="1">
    <location>
        <begin position="57"/>
        <end position="76"/>
    </location>
</feature>
<name>A0A0B8ZTH4_9SPHN</name>
<sequence>MIRHGPSCMTGTLMAHWPMTQPVPISELKRVHCTVTRTKATDHGLMLLEITLSRPASTLPKRKRLPSRTIPKSLYT</sequence>
<reference evidence="2 3" key="1">
    <citation type="submission" date="2014-10" db="EMBL/GenBank/DDBJ databases">
        <title>Draft genome sequence of Novosphingobium subterraneum DSM 12447.</title>
        <authorList>
            <person name="Gan H.M."/>
            <person name="Gan H.Y."/>
            <person name="Savka M.A."/>
        </authorList>
    </citation>
    <scope>NUCLEOTIDE SEQUENCE [LARGE SCALE GENOMIC DNA]</scope>
    <source>
        <strain evidence="2 3">DSM 12447</strain>
    </source>
</reference>
<protein>
    <submittedName>
        <fullName evidence="2">Uncharacterized protein</fullName>
    </submittedName>
</protein>